<gene>
    <name evidence="1" type="ORF">PVK06_037195</name>
</gene>
<proteinExistence type="predicted"/>
<evidence type="ECO:0000313" key="2">
    <source>
        <dbReference type="Proteomes" id="UP001358586"/>
    </source>
</evidence>
<accession>A0ABR0MWL1</accession>
<reference evidence="1 2" key="1">
    <citation type="submission" date="2023-03" db="EMBL/GenBank/DDBJ databases">
        <title>WGS of Gossypium arboreum.</title>
        <authorList>
            <person name="Yu D."/>
        </authorList>
    </citation>
    <scope>NUCLEOTIDE SEQUENCE [LARGE SCALE GENOMIC DNA]</scope>
    <source>
        <tissue evidence="1">Leaf</tissue>
    </source>
</reference>
<dbReference type="Proteomes" id="UP001358586">
    <property type="component" value="Chromosome 11"/>
</dbReference>
<dbReference type="EMBL" id="JARKNE010000011">
    <property type="protein sequence ID" value="KAK5782690.1"/>
    <property type="molecule type" value="Genomic_DNA"/>
</dbReference>
<organism evidence="1 2">
    <name type="scientific">Gossypium arboreum</name>
    <name type="common">Tree cotton</name>
    <name type="synonym">Gossypium nanking</name>
    <dbReference type="NCBI Taxonomy" id="29729"/>
    <lineage>
        <taxon>Eukaryota</taxon>
        <taxon>Viridiplantae</taxon>
        <taxon>Streptophyta</taxon>
        <taxon>Embryophyta</taxon>
        <taxon>Tracheophyta</taxon>
        <taxon>Spermatophyta</taxon>
        <taxon>Magnoliopsida</taxon>
        <taxon>eudicotyledons</taxon>
        <taxon>Gunneridae</taxon>
        <taxon>Pentapetalae</taxon>
        <taxon>rosids</taxon>
        <taxon>malvids</taxon>
        <taxon>Malvales</taxon>
        <taxon>Malvaceae</taxon>
        <taxon>Malvoideae</taxon>
        <taxon>Gossypium</taxon>
    </lineage>
</organism>
<name>A0ABR0MWL1_GOSAR</name>
<evidence type="ECO:0000313" key="1">
    <source>
        <dbReference type="EMBL" id="KAK5782690.1"/>
    </source>
</evidence>
<sequence length="99" mass="11437">MYYDCFFIHHLINLHLMNAKGIYLRLVERAQVLESKDRGNILMTYRLKLGSIVGHTDLFYVLLYAGNNDVASSFYNMVAQVLTMYKSPVLVMFLPTVLV</sequence>
<keyword evidence="2" id="KW-1185">Reference proteome</keyword>
<comment type="caution">
    <text evidence="1">The sequence shown here is derived from an EMBL/GenBank/DDBJ whole genome shotgun (WGS) entry which is preliminary data.</text>
</comment>
<protein>
    <submittedName>
        <fullName evidence="1">Uncharacterized protein</fullName>
    </submittedName>
</protein>